<evidence type="ECO:0000313" key="5">
    <source>
        <dbReference type="Proteomes" id="UP000241462"/>
    </source>
</evidence>
<dbReference type="GO" id="GO:0016787">
    <property type="term" value="F:hydrolase activity"/>
    <property type="evidence" value="ECO:0007669"/>
    <property type="project" value="UniProtKB-KW"/>
</dbReference>
<organism evidence="4 5">
    <name type="scientific">Coniella lustricola</name>
    <dbReference type="NCBI Taxonomy" id="2025994"/>
    <lineage>
        <taxon>Eukaryota</taxon>
        <taxon>Fungi</taxon>
        <taxon>Dikarya</taxon>
        <taxon>Ascomycota</taxon>
        <taxon>Pezizomycotina</taxon>
        <taxon>Sordariomycetes</taxon>
        <taxon>Sordariomycetidae</taxon>
        <taxon>Diaporthales</taxon>
        <taxon>Schizoparmaceae</taxon>
        <taxon>Coniella</taxon>
    </lineage>
</organism>
<dbReference type="SUPFAM" id="SSF53474">
    <property type="entry name" value="alpha/beta-Hydrolases"/>
    <property type="match status" value="1"/>
</dbReference>
<name>A0A2T3ABZ4_9PEZI</name>
<gene>
    <name evidence="4" type="ORF">BD289DRAFT_430372</name>
</gene>
<dbReference type="PANTHER" id="PTHR48081:SF8">
    <property type="entry name" value="ALPHA_BETA HYDROLASE FOLD-3 DOMAIN-CONTAINING PROTEIN-RELATED"/>
    <property type="match status" value="1"/>
</dbReference>
<evidence type="ECO:0000259" key="3">
    <source>
        <dbReference type="Pfam" id="PF07859"/>
    </source>
</evidence>
<dbReference type="InParanoid" id="A0A2T3ABZ4"/>
<dbReference type="STRING" id="2025994.A0A2T3ABZ4"/>
<evidence type="ECO:0000256" key="1">
    <source>
        <dbReference type="ARBA" id="ARBA00022801"/>
    </source>
</evidence>
<dbReference type="OrthoDB" id="408631at2759"/>
<dbReference type="AlphaFoldDB" id="A0A2T3ABZ4"/>
<dbReference type="InterPro" id="IPR013094">
    <property type="entry name" value="AB_hydrolase_3"/>
</dbReference>
<dbReference type="Gene3D" id="3.40.50.1820">
    <property type="entry name" value="alpha/beta hydrolase"/>
    <property type="match status" value="1"/>
</dbReference>
<dbReference type="InterPro" id="IPR050300">
    <property type="entry name" value="GDXG_lipolytic_enzyme"/>
</dbReference>
<dbReference type="PANTHER" id="PTHR48081">
    <property type="entry name" value="AB HYDROLASE SUPERFAMILY PROTEIN C4A8.06C"/>
    <property type="match status" value="1"/>
</dbReference>
<feature type="domain" description="Alpha/beta hydrolase fold-3" evidence="3">
    <location>
        <begin position="162"/>
        <end position="393"/>
    </location>
</feature>
<dbReference type="InterPro" id="IPR029058">
    <property type="entry name" value="AB_hydrolase_fold"/>
</dbReference>
<reference evidence="4 5" key="1">
    <citation type="journal article" date="2018" name="Mycol. Prog.">
        <title>Coniella lustricola, a new species from submerged detritus.</title>
        <authorList>
            <person name="Raudabaugh D.B."/>
            <person name="Iturriaga T."/>
            <person name="Carver A."/>
            <person name="Mondo S."/>
            <person name="Pangilinan J."/>
            <person name="Lipzen A."/>
            <person name="He G."/>
            <person name="Amirebrahimi M."/>
            <person name="Grigoriev I.V."/>
            <person name="Miller A.N."/>
        </authorList>
    </citation>
    <scope>NUCLEOTIDE SEQUENCE [LARGE SCALE GENOMIC DNA]</scope>
    <source>
        <strain evidence="4 5">B22-T-1</strain>
    </source>
</reference>
<dbReference type="Pfam" id="PF07859">
    <property type="entry name" value="Abhydrolase_3"/>
    <property type="match status" value="1"/>
</dbReference>
<proteinExistence type="predicted"/>
<keyword evidence="5" id="KW-1185">Reference proteome</keyword>
<evidence type="ECO:0000256" key="2">
    <source>
        <dbReference type="SAM" id="MobiDB-lite"/>
    </source>
</evidence>
<accession>A0A2T3ABZ4</accession>
<dbReference type="Proteomes" id="UP000241462">
    <property type="component" value="Unassembled WGS sequence"/>
</dbReference>
<protein>
    <submittedName>
        <fullName evidence="4">Alpha/Beta hydrolase protein</fullName>
    </submittedName>
</protein>
<evidence type="ECO:0000313" key="4">
    <source>
        <dbReference type="EMBL" id="PSR90728.1"/>
    </source>
</evidence>
<feature type="region of interest" description="Disordered" evidence="2">
    <location>
        <begin position="116"/>
        <end position="157"/>
    </location>
</feature>
<sequence length="418" mass="45204">MGSITPSIASTAATDIHTDTDLPPILQYAPPLDPAWLAHERAANLETPKLSTDPVGRQPIYAADCRRRNAAMMAPGKRDHRLAMGIATKEISVASRMDGFAIPVLQYDCVGDGDGATHAVDSSDSSSSSHSHLRGRDGEGGQSDEDAGLQQQQQQQEPQTVIIYYHGGGLLVGETDSEDLSCRRLVKDSASFLPGGVRVYSVGYRLKPQHKAAVCVADSIDAFAHLAGRHQQQSQQQQGGGRQPRIIIAGSSSGGELAAFVSQHVLASQHTADESGRSPPLHGVLLRCPVASDSFRGPEYVPSHLREIHTSARDPSFQTTLLTRLDMEGPRDGLERMPLEVDDAALKGMPRTWIQVCTNDVLYSDGACYARVLRGAGAQVKADVVWGWPHTFWLKAPHLERAEKAEEAMLEGLKWLVS</sequence>
<dbReference type="EMBL" id="KZ678416">
    <property type="protein sequence ID" value="PSR90728.1"/>
    <property type="molecule type" value="Genomic_DNA"/>
</dbReference>
<keyword evidence="1 4" id="KW-0378">Hydrolase</keyword>